<dbReference type="AlphaFoldDB" id="A0A0E0LV00"/>
<name>A0A0E0LV00_ORYPU</name>
<proteinExistence type="predicted"/>
<evidence type="ECO:0000313" key="2">
    <source>
        <dbReference type="Proteomes" id="UP000026962"/>
    </source>
</evidence>
<dbReference type="EnsemblPlants" id="OPUNC08G13330.1">
    <property type="protein sequence ID" value="OPUNC08G13330.1"/>
    <property type="gene ID" value="OPUNC08G13330"/>
</dbReference>
<accession>A0A0E0LV00</accession>
<dbReference type="HOGENOM" id="CLU_2516585_0_0_1"/>
<dbReference type="Proteomes" id="UP000026962">
    <property type="component" value="Chromosome 8"/>
</dbReference>
<organism evidence="1">
    <name type="scientific">Oryza punctata</name>
    <name type="common">Red rice</name>
    <dbReference type="NCBI Taxonomy" id="4537"/>
    <lineage>
        <taxon>Eukaryota</taxon>
        <taxon>Viridiplantae</taxon>
        <taxon>Streptophyta</taxon>
        <taxon>Embryophyta</taxon>
        <taxon>Tracheophyta</taxon>
        <taxon>Spermatophyta</taxon>
        <taxon>Magnoliopsida</taxon>
        <taxon>Liliopsida</taxon>
        <taxon>Poales</taxon>
        <taxon>Poaceae</taxon>
        <taxon>BOP clade</taxon>
        <taxon>Oryzoideae</taxon>
        <taxon>Oryzeae</taxon>
        <taxon>Oryzinae</taxon>
        <taxon>Oryza</taxon>
    </lineage>
</organism>
<reference evidence="1" key="1">
    <citation type="submission" date="2015-04" db="UniProtKB">
        <authorList>
            <consortium name="EnsemblPlants"/>
        </authorList>
    </citation>
    <scope>IDENTIFICATION</scope>
</reference>
<keyword evidence="2" id="KW-1185">Reference proteome</keyword>
<evidence type="ECO:0000313" key="1">
    <source>
        <dbReference type="EnsemblPlants" id="OPUNC08G13330.1"/>
    </source>
</evidence>
<reference evidence="1" key="2">
    <citation type="submission" date="2018-05" db="EMBL/GenBank/DDBJ databases">
        <title>OpunRS2 (Oryza punctata Reference Sequence Version 2).</title>
        <authorList>
            <person name="Zhang J."/>
            <person name="Kudrna D."/>
            <person name="Lee S."/>
            <person name="Talag J."/>
            <person name="Welchert J."/>
            <person name="Wing R.A."/>
        </authorList>
    </citation>
    <scope>NUCLEOTIDE SEQUENCE [LARGE SCALE GENOMIC DNA]</scope>
</reference>
<sequence>MAAHMGGGADLEWQRGVMHGRGAAMCGEKRALGWRKLLCEVAAEGRSNAASTGAFAINNYGSEPTRKLPSEAAEACVWLGNERHG</sequence>
<dbReference type="Gramene" id="OPUNC08G13330.1">
    <property type="protein sequence ID" value="OPUNC08G13330.1"/>
    <property type="gene ID" value="OPUNC08G13330"/>
</dbReference>
<protein>
    <submittedName>
        <fullName evidence="1">Uncharacterized protein</fullName>
    </submittedName>
</protein>